<evidence type="ECO:0000256" key="9">
    <source>
        <dbReference type="ARBA" id="ARBA00023303"/>
    </source>
</evidence>
<keyword evidence="2" id="KW-0813">Transport</keyword>
<evidence type="ECO:0000313" key="14">
    <source>
        <dbReference type="Proteomes" id="UP000002586"/>
    </source>
</evidence>
<evidence type="ECO:0000256" key="8">
    <source>
        <dbReference type="ARBA" id="ARBA00023214"/>
    </source>
</evidence>
<dbReference type="InterPro" id="IPR001807">
    <property type="entry name" value="ClC"/>
</dbReference>
<keyword evidence="5" id="KW-0406">Ion transport</keyword>
<evidence type="ECO:0000256" key="1">
    <source>
        <dbReference type="ARBA" id="ARBA00004141"/>
    </source>
</evidence>
<proteinExistence type="predicted"/>
<feature type="domain" description="CBS" evidence="12">
    <location>
        <begin position="450"/>
        <end position="508"/>
    </location>
</feature>
<dbReference type="PRINTS" id="PR00762">
    <property type="entry name" value="CLCHANNEL"/>
</dbReference>
<evidence type="ECO:0000259" key="12">
    <source>
        <dbReference type="PROSITE" id="PS51371"/>
    </source>
</evidence>
<feature type="transmembrane region" description="Helical" evidence="11">
    <location>
        <begin position="337"/>
        <end position="358"/>
    </location>
</feature>
<evidence type="ECO:0000256" key="2">
    <source>
        <dbReference type="ARBA" id="ARBA00022448"/>
    </source>
</evidence>
<dbReference type="STRING" id="156889.Mmc1_3482"/>
<evidence type="ECO:0000256" key="3">
    <source>
        <dbReference type="ARBA" id="ARBA00022692"/>
    </source>
</evidence>
<dbReference type="eggNOG" id="COG0038">
    <property type="taxonomic scope" value="Bacteria"/>
</dbReference>
<dbReference type="SMART" id="SM00116">
    <property type="entry name" value="CBS"/>
    <property type="match status" value="2"/>
</dbReference>
<dbReference type="InterPro" id="IPR046342">
    <property type="entry name" value="CBS_dom_sf"/>
</dbReference>
<dbReference type="PANTHER" id="PTHR43427:SF6">
    <property type="entry name" value="CHLORIDE CHANNEL PROTEIN CLC-E"/>
    <property type="match status" value="1"/>
</dbReference>
<dbReference type="KEGG" id="mgm:Mmc1_3482"/>
<sequence>MLTYLNRLGVNEHIILSAIAIIIGVMVGYGAILFRTLIEGFQHLFFGSSAEDMVQVISGLQWWHVILAPMLGGAIVGPLVHFVFPGSRGHGVPEVMAAVALHGAKMNLKDGIGKMFACSISIGSGGSVGREGPVVHLGATLASWFGKQLNMSTKHMRTMVGCGAAAGIAASFNAPIAGVMFALEVILADYALATFSPIVLSSVIATVIARLHLGDFPAFIVPHYTLVSAWEIPAYVGLGLVCGLTGILFMHTLFKAEDVIGKIAVPRWIKPMFGGMLLGLIALQFPQIMGVGYDTMNKALLEQMIGPTMLMLVFVKILATSLTLGSGFSGGVFTPSLFLGAMVGGAFGTYAHALFPAISAGPGAYTLVGMGAMAAAVLGAPIASILILFELTGDYRIMLALMVASIVATLLINQVYRDSVYTKALRTKNIDLWSGRESGLLRHIPVSAIMKRTFEMIPDSMNIRDLKEKIHRTQEENFLVVNEQGDLKGIVSFQDIRGVAFEQGLEDLVLVRDIATRELITVTPSDNLYDAFRRMGSGNVEQLPVVSEDNRSQVLGIITNHDVIQAYNQALLEREAERELNR</sequence>
<dbReference type="RefSeq" id="WP_011715023.1">
    <property type="nucleotide sequence ID" value="NC_008576.1"/>
</dbReference>
<dbReference type="EMBL" id="CP000471">
    <property type="protein sequence ID" value="ABK45967.1"/>
    <property type="molecule type" value="Genomic_DNA"/>
</dbReference>
<dbReference type="PANTHER" id="PTHR43427">
    <property type="entry name" value="CHLORIDE CHANNEL PROTEIN CLC-E"/>
    <property type="match status" value="1"/>
</dbReference>
<dbReference type="InterPro" id="IPR014743">
    <property type="entry name" value="Cl-channel_core"/>
</dbReference>
<protein>
    <submittedName>
        <fullName evidence="13">Cl-channel, voltage-gated family protein</fullName>
    </submittedName>
</protein>
<feature type="transmembrane region" description="Helical" evidence="11">
    <location>
        <begin position="190"/>
        <end position="212"/>
    </location>
</feature>
<dbReference type="PROSITE" id="PS51371">
    <property type="entry name" value="CBS"/>
    <property type="match status" value="2"/>
</dbReference>
<dbReference type="Gene3D" id="3.10.580.10">
    <property type="entry name" value="CBS-domain"/>
    <property type="match status" value="1"/>
</dbReference>
<dbReference type="InterPro" id="IPR050368">
    <property type="entry name" value="ClC-type_chloride_channel"/>
</dbReference>
<feature type="domain" description="CBS" evidence="12">
    <location>
        <begin position="515"/>
        <end position="573"/>
    </location>
</feature>
<keyword evidence="6 11" id="KW-0472">Membrane</keyword>
<feature type="transmembrane region" description="Helical" evidence="11">
    <location>
        <begin position="14"/>
        <end position="34"/>
    </location>
</feature>
<dbReference type="Proteomes" id="UP000002586">
    <property type="component" value="Chromosome"/>
</dbReference>
<evidence type="ECO:0000256" key="7">
    <source>
        <dbReference type="ARBA" id="ARBA00023173"/>
    </source>
</evidence>
<dbReference type="HOGENOM" id="CLU_015263_5_1_5"/>
<dbReference type="SUPFAM" id="SSF54631">
    <property type="entry name" value="CBS-domain pair"/>
    <property type="match status" value="1"/>
</dbReference>
<name>A0LDC4_MAGMM</name>
<dbReference type="Pfam" id="PF00571">
    <property type="entry name" value="CBS"/>
    <property type="match status" value="2"/>
</dbReference>
<evidence type="ECO:0000256" key="6">
    <source>
        <dbReference type="ARBA" id="ARBA00023136"/>
    </source>
</evidence>
<feature type="transmembrane region" description="Helical" evidence="11">
    <location>
        <begin position="396"/>
        <end position="416"/>
    </location>
</feature>
<evidence type="ECO:0000256" key="10">
    <source>
        <dbReference type="PROSITE-ProRule" id="PRU00703"/>
    </source>
</evidence>
<dbReference type="SUPFAM" id="SSF81340">
    <property type="entry name" value="Clc chloride channel"/>
    <property type="match status" value="1"/>
</dbReference>
<feature type="transmembrane region" description="Helical" evidence="11">
    <location>
        <begin position="158"/>
        <end position="183"/>
    </location>
</feature>
<dbReference type="InterPro" id="IPR000644">
    <property type="entry name" value="CBS_dom"/>
</dbReference>
<accession>A0LDC4</accession>
<reference evidence="14" key="1">
    <citation type="journal article" date="2009" name="Appl. Environ. Microbiol.">
        <title>Complete genome sequence of the chemolithoautotrophic marine magnetotactic coccus strain MC-1.</title>
        <authorList>
            <person name="Schubbe S."/>
            <person name="Williams T.J."/>
            <person name="Xie G."/>
            <person name="Kiss H.E."/>
            <person name="Brettin T.S."/>
            <person name="Martinez D."/>
            <person name="Ross C.A."/>
            <person name="Schuler D."/>
            <person name="Cox B.L."/>
            <person name="Nealson K.H."/>
            <person name="Bazylinski D.A."/>
        </authorList>
    </citation>
    <scope>NUCLEOTIDE SEQUENCE [LARGE SCALE GENOMIC DNA]</scope>
    <source>
        <strain evidence="14">ATCC BAA-1437 / JCM 17883 / MC-1</strain>
    </source>
</reference>
<feature type="transmembrane region" description="Helical" evidence="11">
    <location>
        <begin position="275"/>
        <end position="293"/>
    </location>
</feature>
<feature type="transmembrane region" description="Helical" evidence="11">
    <location>
        <begin position="305"/>
        <end position="325"/>
    </location>
</feature>
<feature type="transmembrane region" description="Helical" evidence="11">
    <location>
        <begin position="62"/>
        <end position="84"/>
    </location>
</feature>
<organism evidence="13 14">
    <name type="scientific">Magnetococcus marinus (strain ATCC BAA-1437 / JCM 17883 / MC-1)</name>
    <dbReference type="NCBI Taxonomy" id="156889"/>
    <lineage>
        <taxon>Bacteria</taxon>
        <taxon>Pseudomonadati</taxon>
        <taxon>Pseudomonadota</taxon>
        <taxon>Magnetococcia</taxon>
        <taxon>Magnetococcales</taxon>
        <taxon>Magnetococcaceae</taxon>
        <taxon>Magnetococcus</taxon>
    </lineage>
</organism>
<gene>
    <name evidence="13" type="ordered locus">Mmc1_3482</name>
</gene>
<keyword evidence="8" id="KW-0868">Chloride</keyword>
<evidence type="ECO:0000256" key="4">
    <source>
        <dbReference type="ARBA" id="ARBA00022989"/>
    </source>
</evidence>
<keyword evidence="4 11" id="KW-1133">Transmembrane helix</keyword>
<evidence type="ECO:0000313" key="13">
    <source>
        <dbReference type="EMBL" id="ABK45967.1"/>
    </source>
</evidence>
<dbReference type="CDD" id="cd04613">
    <property type="entry name" value="CBS_pair_voltage-gated_CLC_bac"/>
    <property type="match status" value="1"/>
</dbReference>
<feature type="transmembrane region" description="Helical" evidence="11">
    <location>
        <begin position="232"/>
        <end position="254"/>
    </location>
</feature>
<dbReference type="Gene3D" id="1.10.3080.10">
    <property type="entry name" value="Clc chloride channel"/>
    <property type="match status" value="1"/>
</dbReference>
<evidence type="ECO:0000256" key="5">
    <source>
        <dbReference type="ARBA" id="ARBA00023065"/>
    </source>
</evidence>
<keyword evidence="9" id="KW-0407">Ion channel</keyword>
<dbReference type="AlphaFoldDB" id="A0LDC4"/>
<dbReference type="GO" id="GO:0005254">
    <property type="term" value="F:chloride channel activity"/>
    <property type="evidence" value="ECO:0007669"/>
    <property type="project" value="UniProtKB-KW"/>
</dbReference>
<reference evidence="13 14" key="2">
    <citation type="journal article" date="2012" name="Int. J. Syst. Evol. Microbiol.">
        <title>Magnetococcus marinus gen. nov., sp. nov., a marine, magnetotactic bacterium that represents a novel lineage (Magnetococcaceae fam. nov.; Magnetococcales ord. nov.) at the base of the Alphaproteobacteria.</title>
        <authorList>
            <person name="Bazylinski D.A."/>
            <person name="Williams T.J."/>
            <person name="Lefevre C.T."/>
            <person name="Berg R.J."/>
            <person name="Zhang C.L."/>
            <person name="Bowser S.S."/>
            <person name="Dean A.J."/>
            <person name="Beveridge T.J."/>
        </authorList>
    </citation>
    <scope>NUCLEOTIDE SEQUENCE [LARGE SCALE GENOMIC DNA]</scope>
    <source>
        <strain evidence="14">ATCC BAA-1437 / JCM 17883 / MC-1</strain>
    </source>
</reference>
<keyword evidence="7" id="KW-0869">Chloride channel</keyword>
<keyword evidence="14" id="KW-1185">Reference proteome</keyword>
<dbReference type="eggNOG" id="COG0517">
    <property type="taxonomic scope" value="Bacteria"/>
</dbReference>
<feature type="transmembrane region" description="Helical" evidence="11">
    <location>
        <begin position="364"/>
        <end position="389"/>
    </location>
</feature>
<keyword evidence="10" id="KW-0129">CBS domain</keyword>
<dbReference type="GO" id="GO:0034707">
    <property type="term" value="C:chloride channel complex"/>
    <property type="evidence" value="ECO:0007669"/>
    <property type="project" value="UniProtKB-KW"/>
</dbReference>
<keyword evidence="3 11" id="KW-0812">Transmembrane</keyword>
<comment type="subcellular location">
    <subcellularLocation>
        <location evidence="1">Membrane</location>
        <topology evidence="1">Multi-pass membrane protein</topology>
    </subcellularLocation>
</comment>
<dbReference type="OrthoDB" id="9767361at2"/>
<dbReference type="CDD" id="cd00400">
    <property type="entry name" value="Voltage_gated_ClC"/>
    <property type="match status" value="1"/>
</dbReference>
<dbReference type="Pfam" id="PF00654">
    <property type="entry name" value="Voltage_CLC"/>
    <property type="match status" value="1"/>
</dbReference>
<evidence type="ECO:0000256" key="11">
    <source>
        <dbReference type="SAM" id="Phobius"/>
    </source>
</evidence>